<evidence type="ECO:0000256" key="4">
    <source>
        <dbReference type="ARBA" id="ARBA00022989"/>
    </source>
</evidence>
<keyword evidence="5 6" id="KW-0472">Membrane</keyword>
<comment type="caution">
    <text evidence="7">The sequence shown here is derived from an EMBL/GenBank/DDBJ whole genome shotgun (WGS) entry which is preliminary data.</text>
</comment>
<evidence type="ECO:0000256" key="1">
    <source>
        <dbReference type="ARBA" id="ARBA00004141"/>
    </source>
</evidence>
<comment type="similarity">
    <text evidence="2">Belongs to the TMEM86 family.</text>
</comment>
<feature type="transmembrane region" description="Helical" evidence="6">
    <location>
        <begin position="45"/>
        <end position="64"/>
    </location>
</feature>
<feature type="transmembrane region" description="Helical" evidence="6">
    <location>
        <begin position="170"/>
        <end position="190"/>
    </location>
</feature>
<dbReference type="GO" id="GO:0016020">
    <property type="term" value="C:membrane"/>
    <property type="evidence" value="ECO:0007669"/>
    <property type="project" value="UniProtKB-SubCell"/>
</dbReference>
<dbReference type="Proteomes" id="UP000016462">
    <property type="component" value="Unassembled WGS sequence"/>
</dbReference>
<evidence type="ECO:0000256" key="5">
    <source>
        <dbReference type="ARBA" id="ARBA00023136"/>
    </source>
</evidence>
<gene>
    <name evidence="7" type="ORF">L332_13295</name>
</gene>
<dbReference type="RefSeq" id="WP_021009379.1">
    <property type="nucleotide sequence ID" value="NZ_ASHR01000004.1"/>
</dbReference>
<evidence type="ECO:0000256" key="2">
    <source>
        <dbReference type="ARBA" id="ARBA00007375"/>
    </source>
</evidence>
<dbReference type="Pfam" id="PF07947">
    <property type="entry name" value="YhhN"/>
    <property type="match status" value="1"/>
</dbReference>
<proteinExistence type="inferred from homology"/>
<sequence length="232" mass="23564">MPQLPRALRAGFAVSGTALAINLVAALLLDLEVGEPALLTLARDLTMWLLALPIAVALLVLGAWRSAPGACHVAAVLLCWLGDGLGSVTGETVVLLGMFLLAAVAFLAALWPSRRRSLAWGWAAIGYGLVGAISGGVIALGAGPLAVPVLLYALLIAAVAAFAAIDTAGLLGGLLLLSSVLVLGIGLFLIEIPDALRAFAVLVMYVLGQALLAVSLQQRLGLGRAVAAPDRA</sequence>
<dbReference type="AlphaFoldDB" id="U1MXW5"/>
<dbReference type="OrthoDB" id="5117130at2"/>
<keyword evidence="3 6" id="KW-0812">Transmembrane</keyword>
<dbReference type="EMBL" id="ASHR01000004">
    <property type="protein sequence ID" value="ERG65410.1"/>
    <property type="molecule type" value="Genomic_DNA"/>
</dbReference>
<evidence type="ECO:0000313" key="7">
    <source>
        <dbReference type="EMBL" id="ERG65410.1"/>
    </source>
</evidence>
<protein>
    <recommendedName>
        <fullName evidence="9">YhhN-like protein</fullName>
    </recommendedName>
</protein>
<evidence type="ECO:0008006" key="9">
    <source>
        <dbReference type="Google" id="ProtNLM"/>
    </source>
</evidence>
<dbReference type="InterPro" id="IPR012506">
    <property type="entry name" value="TMEM86B-like"/>
</dbReference>
<comment type="subcellular location">
    <subcellularLocation>
        <location evidence="1">Membrane</location>
        <topology evidence="1">Multi-pass membrane protein</topology>
    </subcellularLocation>
</comment>
<reference evidence="7 8" key="1">
    <citation type="journal article" date="2013" name="Genome Announc.">
        <title>First draft genome sequence from a member of the genus agrococcus, isolated from modern microbialites.</title>
        <authorList>
            <person name="White R.A.III."/>
            <person name="Grassa C.J."/>
            <person name="Suttle C.A."/>
        </authorList>
    </citation>
    <scope>NUCLEOTIDE SEQUENCE [LARGE SCALE GENOMIC DNA]</scope>
    <source>
        <strain evidence="7 8">RW1</strain>
    </source>
</reference>
<evidence type="ECO:0000256" key="6">
    <source>
        <dbReference type="SAM" id="Phobius"/>
    </source>
</evidence>
<name>U1MXW5_9MICO</name>
<feature type="transmembrane region" description="Helical" evidence="6">
    <location>
        <begin position="145"/>
        <end position="165"/>
    </location>
</feature>
<keyword evidence="8" id="KW-1185">Reference proteome</keyword>
<accession>U1MXW5</accession>
<feature type="transmembrane region" description="Helical" evidence="6">
    <location>
        <begin position="196"/>
        <end position="214"/>
    </location>
</feature>
<organism evidence="7 8">
    <name type="scientific">Agrococcus pavilionensis RW1</name>
    <dbReference type="NCBI Taxonomy" id="1330458"/>
    <lineage>
        <taxon>Bacteria</taxon>
        <taxon>Bacillati</taxon>
        <taxon>Actinomycetota</taxon>
        <taxon>Actinomycetes</taxon>
        <taxon>Micrococcales</taxon>
        <taxon>Microbacteriaceae</taxon>
        <taxon>Agrococcus</taxon>
    </lineage>
</organism>
<feature type="transmembrane region" description="Helical" evidence="6">
    <location>
        <begin position="71"/>
        <end position="88"/>
    </location>
</feature>
<keyword evidence="4 6" id="KW-1133">Transmembrane helix</keyword>
<evidence type="ECO:0000256" key="3">
    <source>
        <dbReference type="ARBA" id="ARBA00022692"/>
    </source>
</evidence>
<feature type="transmembrane region" description="Helical" evidence="6">
    <location>
        <begin position="118"/>
        <end position="139"/>
    </location>
</feature>
<feature type="transmembrane region" description="Helical" evidence="6">
    <location>
        <begin position="7"/>
        <end position="29"/>
    </location>
</feature>
<evidence type="ECO:0000313" key="8">
    <source>
        <dbReference type="Proteomes" id="UP000016462"/>
    </source>
</evidence>
<feature type="transmembrane region" description="Helical" evidence="6">
    <location>
        <begin position="94"/>
        <end position="111"/>
    </location>
</feature>